<evidence type="ECO:0000256" key="2">
    <source>
        <dbReference type="ARBA" id="ARBA00022771"/>
    </source>
</evidence>
<evidence type="ECO:0000256" key="3">
    <source>
        <dbReference type="ARBA" id="ARBA00022833"/>
    </source>
</evidence>
<evidence type="ECO:0000256" key="1">
    <source>
        <dbReference type="ARBA" id="ARBA00022723"/>
    </source>
</evidence>
<dbReference type="SMART" id="SM00575">
    <property type="entry name" value="ZnF_PMZ"/>
    <property type="match status" value="1"/>
</dbReference>
<protein>
    <recommendedName>
        <fullName evidence="5">SWIM-type domain-containing protein</fullName>
    </recommendedName>
</protein>
<evidence type="ECO:0000259" key="5">
    <source>
        <dbReference type="PROSITE" id="PS50966"/>
    </source>
</evidence>
<dbReference type="PROSITE" id="PS50966">
    <property type="entry name" value="ZF_SWIM"/>
    <property type="match status" value="1"/>
</dbReference>
<organism evidence="6 7">
    <name type="scientific">Vitis vinifera</name>
    <name type="common">Grape</name>
    <dbReference type="NCBI Taxonomy" id="29760"/>
    <lineage>
        <taxon>Eukaryota</taxon>
        <taxon>Viridiplantae</taxon>
        <taxon>Streptophyta</taxon>
        <taxon>Embryophyta</taxon>
        <taxon>Tracheophyta</taxon>
        <taxon>Spermatophyta</taxon>
        <taxon>Magnoliopsida</taxon>
        <taxon>eudicotyledons</taxon>
        <taxon>Gunneridae</taxon>
        <taxon>Pentapetalae</taxon>
        <taxon>rosids</taxon>
        <taxon>Vitales</taxon>
        <taxon>Vitaceae</taxon>
        <taxon>Viteae</taxon>
        <taxon>Vitis</taxon>
    </lineage>
</organism>
<keyword evidence="3" id="KW-0862">Zinc</keyword>
<accession>A0A438H2E5</accession>
<evidence type="ECO:0000313" key="6">
    <source>
        <dbReference type="EMBL" id="RVW78569.1"/>
    </source>
</evidence>
<proteinExistence type="predicted"/>
<dbReference type="EMBL" id="QGNW01000294">
    <property type="protein sequence ID" value="RVW78569.1"/>
    <property type="molecule type" value="Genomic_DNA"/>
</dbReference>
<dbReference type="Pfam" id="PF04434">
    <property type="entry name" value="SWIM"/>
    <property type="match status" value="1"/>
</dbReference>
<sequence length="141" mass="16218">MLDNHIHGTKKWKNVVGQKTEEKLTSNIMRSGSISVMPYLGRTFKVFIGEVYLVVDMQQRTCSCVRWKMSELPCAHVGAVIRTMRHEVYEYISPCFNVSTQHLIYLSQFQPLPMHNMAKVCEDESLQDGADNLFPALQPHM</sequence>
<dbReference type="AlphaFoldDB" id="A0A438H2E5"/>
<name>A0A438H2E5_VITVI</name>
<keyword evidence="1" id="KW-0479">Metal-binding</keyword>
<dbReference type="Proteomes" id="UP000288805">
    <property type="component" value="Unassembled WGS sequence"/>
</dbReference>
<feature type="domain" description="SWIM-type" evidence="5">
    <location>
        <begin position="53"/>
        <end position="85"/>
    </location>
</feature>
<comment type="caution">
    <text evidence="6">The sequence shown here is derived from an EMBL/GenBank/DDBJ whole genome shotgun (WGS) entry which is preliminary data.</text>
</comment>
<dbReference type="GO" id="GO:0008270">
    <property type="term" value="F:zinc ion binding"/>
    <property type="evidence" value="ECO:0007669"/>
    <property type="project" value="UniProtKB-KW"/>
</dbReference>
<evidence type="ECO:0000256" key="4">
    <source>
        <dbReference type="PROSITE-ProRule" id="PRU00325"/>
    </source>
</evidence>
<keyword evidence="2 4" id="KW-0863">Zinc-finger</keyword>
<reference evidence="6 7" key="1">
    <citation type="journal article" date="2018" name="PLoS Genet.">
        <title>Population sequencing reveals clonal diversity and ancestral inbreeding in the grapevine cultivar Chardonnay.</title>
        <authorList>
            <person name="Roach M.J."/>
            <person name="Johnson D.L."/>
            <person name="Bohlmann J."/>
            <person name="van Vuuren H.J."/>
            <person name="Jones S.J."/>
            <person name="Pretorius I.S."/>
            <person name="Schmidt S.A."/>
            <person name="Borneman A.R."/>
        </authorList>
    </citation>
    <scope>NUCLEOTIDE SEQUENCE [LARGE SCALE GENOMIC DNA]</scope>
    <source>
        <strain evidence="7">cv. Chardonnay</strain>
        <tissue evidence="6">Leaf</tissue>
    </source>
</reference>
<dbReference type="InterPro" id="IPR006564">
    <property type="entry name" value="Znf_PMZ"/>
</dbReference>
<gene>
    <name evidence="6" type="ORF">CK203_049810</name>
</gene>
<evidence type="ECO:0000313" key="7">
    <source>
        <dbReference type="Proteomes" id="UP000288805"/>
    </source>
</evidence>
<dbReference type="InterPro" id="IPR007527">
    <property type="entry name" value="Znf_SWIM"/>
</dbReference>